<accession>A0AAE5MJG7</accession>
<evidence type="ECO:0000256" key="1">
    <source>
        <dbReference type="ARBA" id="ARBA00022723"/>
    </source>
</evidence>
<keyword evidence="1" id="KW-0479">Metal-binding</keyword>
<dbReference type="GO" id="GO:0046872">
    <property type="term" value="F:metal ion binding"/>
    <property type="evidence" value="ECO:0007669"/>
    <property type="project" value="UniProtKB-KW"/>
</dbReference>
<dbReference type="InterPro" id="IPR050072">
    <property type="entry name" value="Peptidase_M20A"/>
</dbReference>
<dbReference type="SUPFAM" id="SSF55031">
    <property type="entry name" value="Bacterial exopeptidase dimerisation domain"/>
    <property type="match status" value="1"/>
</dbReference>
<gene>
    <name evidence="4" type="ORF">A5N68_09995</name>
</gene>
<feature type="domain" description="Peptidase M20 dimerisation" evidence="3">
    <location>
        <begin position="204"/>
        <end position="301"/>
    </location>
</feature>
<sequence>MVSPQERRKPMPELTRTPASVPELAALLAPRLPDILDLATRLTEVESGSFLPAGVDRVSDLVAERLAALGFTSRRHTIASGRGRAFEATLETGSPGLRLLVLGHADTVWPEGATADWPIVTNAPTMSGPGLGDMKCALAMAVHAIEAALETAVPGVASITYALVPDEELGSVDSRGWLADLGRRTDVCLALEAGLVDGGVIVSRGAVGAMLITAHGRTAHCTDDTGASALRALAPLVEELESLTDRAQRTICSVGILRSGTARQVVPDQAELHVDLRAPGDAAGQALVAEIRRRAEARAVDGVRIEISGGITRPALSRSVTDPVYALAEELAAAGGSELRPVAEMGGSDASLVGKFAPLVLDGLGPTAFDQCSRAETVVRDSVVPRTALLAALIGHAGRLAAHLPNGKDH</sequence>
<protein>
    <recommendedName>
        <fullName evidence="3">Peptidase M20 dimerisation domain-containing protein</fullName>
    </recommendedName>
</protein>
<dbReference type="AlphaFoldDB" id="A0AAE5MJG7"/>
<evidence type="ECO:0000313" key="5">
    <source>
        <dbReference type="Proteomes" id="UP000193518"/>
    </source>
</evidence>
<proteinExistence type="predicted"/>
<name>A0AAE5MJG7_RHOHA</name>
<dbReference type="Proteomes" id="UP000193518">
    <property type="component" value="Unassembled WGS sequence"/>
</dbReference>
<dbReference type="InterPro" id="IPR011650">
    <property type="entry name" value="Peptidase_M20_dimer"/>
</dbReference>
<reference evidence="4 5" key="1">
    <citation type="journal article" date="2016" name="Genome Biol. Evol.">
        <title>Pangenome and Phylogenomic Analysis of the Pathogenic Actinobacterium Rhodococcus equi.</title>
        <authorList>
            <person name="Anastasi E."/>
            <person name="MacArthur I."/>
            <person name="Scortti M."/>
            <person name="Alvarez S."/>
            <person name="Giguere S."/>
            <person name="Vazquez-Boland J.A."/>
        </authorList>
    </citation>
    <scope>NUCLEOTIDE SEQUENCE [LARGE SCALE GENOMIC DNA]</scope>
    <source>
        <strain evidence="4 5">PAM1271</strain>
    </source>
</reference>
<keyword evidence="2" id="KW-0378">Hydrolase</keyword>
<evidence type="ECO:0000259" key="3">
    <source>
        <dbReference type="Pfam" id="PF07687"/>
    </source>
</evidence>
<evidence type="ECO:0000256" key="2">
    <source>
        <dbReference type="ARBA" id="ARBA00022801"/>
    </source>
</evidence>
<organism evidence="4 5">
    <name type="scientific">Rhodococcus hoagii</name>
    <name type="common">Corynebacterium equii</name>
    <dbReference type="NCBI Taxonomy" id="43767"/>
    <lineage>
        <taxon>Bacteria</taxon>
        <taxon>Bacillati</taxon>
        <taxon>Actinomycetota</taxon>
        <taxon>Actinomycetes</taxon>
        <taxon>Mycobacteriales</taxon>
        <taxon>Nocardiaceae</taxon>
        <taxon>Prescottella</taxon>
    </lineage>
</organism>
<dbReference type="Pfam" id="PF01546">
    <property type="entry name" value="Peptidase_M20"/>
    <property type="match status" value="1"/>
</dbReference>
<dbReference type="PANTHER" id="PTHR43808">
    <property type="entry name" value="ACETYLORNITHINE DEACETYLASE"/>
    <property type="match status" value="1"/>
</dbReference>
<dbReference type="Pfam" id="PF07687">
    <property type="entry name" value="M20_dimer"/>
    <property type="match status" value="1"/>
</dbReference>
<evidence type="ECO:0000313" key="4">
    <source>
        <dbReference type="EMBL" id="ORM28434.1"/>
    </source>
</evidence>
<dbReference type="Gene3D" id="3.40.630.10">
    <property type="entry name" value="Zn peptidases"/>
    <property type="match status" value="1"/>
</dbReference>
<comment type="caution">
    <text evidence="4">The sequence shown here is derived from an EMBL/GenBank/DDBJ whole genome shotgun (WGS) entry which is preliminary data.</text>
</comment>
<dbReference type="InterPro" id="IPR036264">
    <property type="entry name" value="Bact_exopeptidase_dim_dom"/>
</dbReference>
<dbReference type="PANTHER" id="PTHR43808:SF9">
    <property type="entry name" value="BLL0789 PROTEIN"/>
    <property type="match status" value="1"/>
</dbReference>
<dbReference type="EMBL" id="LWIC01000003">
    <property type="protein sequence ID" value="ORM28434.1"/>
    <property type="molecule type" value="Genomic_DNA"/>
</dbReference>
<dbReference type="GO" id="GO:0016787">
    <property type="term" value="F:hydrolase activity"/>
    <property type="evidence" value="ECO:0007669"/>
    <property type="project" value="UniProtKB-KW"/>
</dbReference>
<dbReference type="Gene3D" id="3.30.70.360">
    <property type="match status" value="1"/>
</dbReference>
<dbReference type="InterPro" id="IPR002933">
    <property type="entry name" value="Peptidase_M20"/>
</dbReference>
<dbReference type="SUPFAM" id="SSF53187">
    <property type="entry name" value="Zn-dependent exopeptidases"/>
    <property type="match status" value="1"/>
</dbReference>